<dbReference type="RefSeq" id="WP_228228384.1">
    <property type="nucleotide sequence ID" value="NZ_JAJGMW010000001.1"/>
</dbReference>
<dbReference type="EMBL" id="JAJGMW010000001">
    <property type="protein sequence ID" value="MCC4211260.1"/>
    <property type="molecule type" value="Genomic_DNA"/>
</dbReference>
<evidence type="ECO:0008006" key="3">
    <source>
        <dbReference type="Google" id="ProtNLM"/>
    </source>
</evidence>
<organism evidence="1 2">
    <name type="scientific">Leeuwenhoekiella parthenopeia</name>
    <dbReference type="NCBI Taxonomy" id="2890320"/>
    <lineage>
        <taxon>Bacteria</taxon>
        <taxon>Pseudomonadati</taxon>
        <taxon>Bacteroidota</taxon>
        <taxon>Flavobacteriia</taxon>
        <taxon>Flavobacteriales</taxon>
        <taxon>Flavobacteriaceae</taxon>
        <taxon>Leeuwenhoekiella</taxon>
    </lineage>
</organism>
<keyword evidence="2" id="KW-1185">Reference proteome</keyword>
<reference evidence="1 2" key="1">
    <citation type="submission" date="2021-11" db="EMBL/GenBank/DDBJ databases">
        <title>Seasonal and diel survey of microbial diversity of the Tyrrhenian coast.</title>
        <authorList>
            <person name="Gattoni G."/>
            <person name="Corral P."/>
        </authorList>
    </citation>
    <scope>NUCLEOTIDE SEQUENCE [LARGE SCALE GENOMIC DNA]</scope>
    <source>
        <strain evidence="1 2">Mr9</strain>
    </source>
</reference>
<gene>
    <name evidence="1" type="ORF">LLW17_00895</name>
</gene>
<proteinExistence type="predicted"/>
<protein>
    <recommendedName>
        <fullName evidence="3">DUF4380 domain-containing protein</fullName>
    </recommendedName>
</protein>
<sequence length="323" mass="36688">MNYTLLVIIFSVFCLSAKAQRAQYISAYEYEGCILLENKNTRVILNPNLGGSVLEYSLHGKNILFENPKHDGRIWKGGEERFEVPGGRMDVGPEKTTPFRASFFNKWQAKITGKLSATMTSPIDTVLGLKLIREFILDSESSRLTCTQTIENTGNIPQAYAHWSRTLAKGGGICLIPIAQNKRLPQGYALYRDQQTIDFNPVPEKNIRKRNGILEILGPTSVPKFAIESDAGWIAYIHQNDLLFIKTFPVYPDKLYGDMLSNQVSIWYYKNEKCEIEPLGPLEVIKPGQRISFTETWDLLAYEFPKNKLTPLNQINGLINYLK</sequence>
<accession>A0ABS8GMR7</accession>
<dbReference type="Proteomes" id="UP001197770">
    <property type="component" value="Unassembled WGS sequence"/>
</dbReference>
<name>A0ABS8GMR7_9FLAO</name>
<evidence type="ECO:0000313" key="1">
    <source>
        <dbReference type="EMBL" id="MCC4211260.1"/>
    </source>
</evidence>
<evidence type="ECO:0000313" key="2">
    <source>
        <dbReference type="Proteomes" id="UP001197770"/>
    </source>
</evidence>
<comment type="caution">
    <text evidence="1">The sequence shown here is derived from an EMBL/GenBank/DDBJ whole genome shotgun (WGS) entry which is preliminary data.</text>
</comment>